<dbReference type="Proteomes" id="UP000181860">
    <property type="component" value="Unassembled WGS sequence"/>
</dbReference>
<evidence type="ECO:0000313" key="3">
    <source>
        <dbReference type="Proteomes" id="UP000181860"/>
    </source>
</evidence>
<reference evidence="2" key="3">
    <citation type="submission" date="2023-04" db="EMBL/GenBank/DDBJ databases">
        <authorList>
            <person name="Wang Y."/>
        </authorList>
    </citation>
    <scope>NUCLEOTIDE SEQUENCE</scope>
    <source>
        <strain evidence="2">ZW18</strain>
    </source>
</reference>
<evidence type="ECO:0000313" key="4">
    <source>
        <dbReference type="Proteomes" id="UP001242513"/>
    </source>
</evidence>
<dbReference type="AlphaFoldDB" id="A0AAX3UCZ6"/>
<dbReference type="RefSeq" id="WP_013854895.1">
    <property type="nucleotide sequence ID" value="NZ_CP061341.1"/>
</dbReference>
<dbReference type="GeneID" id="72685917"/>
<sequence length="207" mass="24396">MTYDTNNRLKHGLIKALTLKPLYELKDLDVINCAEVAPATFYKYYANRKEILDDVEESLIADFKKAVSEDLKVWYELKHSPSKKDVDRLLRDNITSTLDFFAKNSEDIVILVSNNGDPLLRNKMVEILSTRLSHLFIYYFKIYQQEKMLQSKPVLFHFLSYREANDIVNTLIYWVRYKDQITINDAREYLLFTLTKSAYEITAHGFN</sequence>
<gene>
    <name evidence="2" type="ORF">QEJ78_08630</name>
    <name evidence="1" type="ORF">SAMN02983011_02236</name>
</gene>
<dbReference type="Gene3D" id="1.10.357.10">
    <property type="entry name" value="Tetracycline Repressor, domain 2"/>
    <property type="match status" value="1"/>
</dbReference>
<organism evidence="2 4">
    <name type="scientific">Lactobacillus kefiranofaciens</name>
    <dbReference type="NCBI Taxonomy" id="267818"/>
    <lineage>
        <taxon>Bacteria</taxon>
        <taxon>Bacillati</taxon>
        <taxon>Bacillota</taxon>
        <taxon>Bacilli</taxon>
        <taxon>Lactobacillales</taxon>
        <taxon>Lactobacillaceae</taxon>
        <taxon>Lactobacillus</taxon>
    </lineage>
</organism>
<dbReference type="Proteomes" id="UP001242513">
    <property type="component" value="Chromosome"/>
</dbReference>
<dbReference type="EMBL" id="FMXC01000046">
    <property type="protein sequence ID" value="SDA69745.1"/>
    <property type="molecule type" value="Genomic_DNA"/>
</dbReference>
<accession>A0AAX3UCZ6</accession>
<evidence type="ECO:0008006" key="5">
    <source>
        <dbReference type="Google" id="ProtNLM"/>
    </source>
</evidence>
<reference evidence="1 3" key="1">
    <citation type="submission" date="2016-10" db="EMBL/GenBank/DDBJ databases">
        <authorList>
            <person name="Varghese N."/>
            <person name="Submissions S."/>
        </authorList>
    </citation>
    <scope>NUCLEOTIDE SEQUENCE [LARGE SCALE GENOMIC DNA]</scope>
    <source>
        <strain evidence="1 3">ATCC 43761</strain>
    </source>
</reference>
<keyword evidence="3" id="KW-1185">Reference proteome</keyword>
<reference evidence="2" key="2">
    <citation type="journal article" date="2022" name="Food Funct.">
        <title>Lactobacillus kefiranofaciens ZW18 from Kefir enhances the anti-tumor effect of anti-programmed cell death 1 (PD-1) immunotherapy by modulating the gut microbiota.</title>
        <authorList>
            <person name="Zhao J."/>
            <person name="Wang Y."/>
            <person name="Wang J."/>
            <person name="Lv M."/>
            <person name="Zhou C."/>
            <person name="Jia L."/>
            <person name="Geng W."/>
        </authorList>
    </citation>
    <scope>NUCLEOTIDE SEQUENCE</scope>
    <source>
        <strain evidence="2">ZW18</strain>
    </source>
</reference>
<evidence type="ECO:0000313" key="1">
    <source>
        <dbReference type="EMBL" id="SDA69745.1"/>
    </source>
</evidence>
<evidence type="ECO:0000313" key="2">
    <source>
        <dbReference type="EMBL" id="WGO85423.1"/>
    </source>
</evidence>
<protein>
    <recommendedName>
        <fullName evidence="5">TetR family transcriptional regulator</fullName>
    </recommendedName>
</protein>
<name>A0AAX3UCZ6_9LACO</name>
<dbReference type="EMBL" id="CP123735">
    <property type="protein sequence ID" value="WGO85423.1"/>
    <property type="molecule type" value="Genomic_DNA"/>
</dbReference>
<proteinExistence type="predicted"/>